<organism evidence="1 2">
    <name type="scientific">Alternaria panax</name>
    <dbReference type="NCBI Taxonomy" id="48097"/>
    <lineage>
        <taxon>Eukaryota</taxon>
        <taxon>Fungi</taxon>
        <taxon>Dikarya</taxon>
        <taxon>Ascomycota</taxon>
        <taxon>Pezizomycotina</taxon>
        <taxon>Dothideomycetes</taxon>
        <taxon>Pleosporomycetidae</taxon>
        <taxon>Pleosporales</taxon>
        <taxon>Pleosporineae</taxon>
        <taxon>Pleosporaceae</taxon>
        <taxon>Alternaria</taxon>
        <taxon>Alternaria sect. Panax</taxon>
    </lineage>
</organism>
<reference evidence="1" key="1">
    <citation type="submission" date="2021-07" db="EMBL/GenBank/DDBJ databases">
        <title>Genome Resource of American Ginseng Black Spot Pathogen Alternaria panax.</title>
        <authorList>
            <person name="Qiu C."/>
            <person name="Wang W."/>
            <person name="Liu Z."/>
        </authorList>
    </citation>
    <scope>NUCLEOTIDE SEQUENCE</scope>
    <source>
        <strain evidence="1">BNCC115425</strain>
    </source>
</reference>
<evidence type="ECO:0000313" key="1">
    <source>
        <dbReference type="EMBL" id="KAG9191195.1"/>
    </source>
</evidence>
<sequence>MSQIKQTGSMLDDPTLEYVAVIIKGTVYNFDISANAIETARQIPRRLKTALSLQPEQTLLPADLAKEEMIARYAKDDYYFLGDYIDIMTEESCIEVYNGLRTAAYVW</sequence>
<dbReference type="EMBL" id="JAANER010000004">
    <property type="protein sequence ID" value="KAG9191195.1"/>
    <property type="molecule type" value="Genomic_DNA"/>
</dbReference>
<dbReference type="AlphaFoldDB" id="A0AAD4IAQ7"/>
<name>A0AAD4IAQ7_9PLEO</name>
<dbReference type="Proteomes" id="UP001199106">
    <property type="component" value="Unassembled WGS sequence"/>
</dbReference>
<evidence type="ECO:0000313" key="2">
    <source>
        <dbReference type="Proteomes" id="UP001199106"/>
    </source>
</evidence>
<keyword evidence="2" id="KW-1185">Reference proteome</keyword>
<proteinExistence type="predicted"/>
<accession>A0AAD4IAQ7</accession>
<comment type="caution">
    <text evidence="1">The sequence shown here is derived from an EMBL/GenBank/DDBJ whole genome shotgun (WGS) entry which is preliminary data.</text>
</comment>
<gene>
    <name evidence="1" type="ORF">G6011_09283</name>
</gene>
<protein>
    <submittedName>
        <fullName evidence="1">Uncharacterized protein</fullName>
    </submittedName>
</protein>